<dbReference type="Proteomes" id="UP000295504">
    <property type="component" value="Unassembled WGS sequence"/>
</dbReference>
<dbReference type="OrthoDB" id="9816190at2"/>
<dbReference type="RefSeq" id="WP_132848349.1">
    <property type="nucleotide sequence ID" value="NZ_CP058648.1"/>
</dbReference>
<gene>
    <name evidence="1" type="ORF">EDD79_101440</name>
</gene>
<sequence length="230" mass="26194">MSHKFNIQLNKDEILRYLGYKNGMDIPIHLDELIDKSISNSYELIEPVGEYRTSRIKGIKGSNILFDEFDFKIHSEDIATLLKGCDYASILAVTIGNDIQNHIDLCFSHGEYTEALIFDAIGSDAAEQATEYVNQLIILEASEQEYILTDRFSPGYGDFTLDFQKQLLLNLKADNFGIHVTETNIMIPRKSVTAIVGWTKGNKIIKTNNKCNTCNKNDCIYRYENSCLKR</sequence>
<comment type="caution">
    <text evidence="1">The sequence shown here is derived from an EMBL/GenBank/DDBJ whole genome shotgun (WGS) entry which is preliminary data.</text>
</comment>
<dbReference type="Gene3D" id="3.40.109.40">
    <property type="match status" value="1"/>
</dbReference>
<dbReference type="InterPro" id="IPR037010">
    <property type="entry name" value="VitB12-dep_Met_synth_activ_sf"/>
</dbReference>
<evidence type="ECO:0000313" key="2">
    <source>
        <dbReference type="Proteomes" id="UP000295504"/>
    </source>
</evidence>
<evidence type="ECO:0000313" key="1">
    <source>
        <dbReference type="EMBL" id="TCQ02626.1"/>
    </source>
</evidence>
<keyword evidence="2" id="KW-1185">Reference proteome</keyword>
<protein>
    <submittedName>
        <fullName evidence="1">Cobalamin-dependent methionine synthase-like protein</fullName>
    </submittedName>
</protein>
<dbReference type="EMBL" id="SLYC01000014">
    <property type="protein sequence ID" value="TCQ02626.1"/>
    <property type="molecule type" value="Genomic_DNA"/>
</dbReference>
<dbReference type="AlphaFoldDB" id="A0A4R2TIN9"/>
<reference evidence="1 2" key="1">
    <citation type="submission" date="2019-03" db="EMBL/GenBank/DDBJ databases">
        <title>Genomic Encyclopedia of Type Strains, Phase IV (KMG-IV): sequencing the most valuable type-strain genomes for metagenomic binning, comparative biology and taxonomic classification.</title>
        <authorList>
            <person name="Goeker M."/>
        </authorList>
    </citation>
    <scope>NUCLEOTIDE SEQUENCE [LARGE SCALE GENOMIC DNA]</scope>
    <source>
        <strain evidence="1 2">DSM 100013</strain>
    </source>
</reference>
<dbReference type="GO" id="GO:0008705">
    <property type="term" value="F:methionine synthase activity"/>
    <property type="evidence" value="ECO:0007669"/>
    <property type="project" value="InterPro"/>
</dbReference>
<dbReference type="InterPro" id="IPR017342">
    <property type="entry name" value="S-AdoMet-dep_Met_synth_prd"/>
</dbReference>
<name>A0A4R2TIN9_9FIRM</name>
<accession>A0A4R2TIN9</accession>
<dbReference type="PIRSF" id="PIRSF037984">
    <property type="entry name" value="Met_synth_TM0269_prd"/>
    <property type="match status" value="1"/>
</dbReference>
<proteinExistence type="predicted"/>
<organism evidence="1 2">
    <name type="scientific">Serpentinicella alkaliphila</name>
    <dbReference type="NCBI Taxonomy" id="1734049"/>
    <lineage>
        <taxon>Bacteria</taxon>
        <taxon>Bacillati</taxon>
        <taxon>Bacillota</taxon>
        <taxon>Clostridia</taxon>
        <taxon>Peptostreptococcales</taxon>
        <taxon>Natronincolaceae</taxon>
        <taxon>Serpentinicella</taxon>
    </lineage>
</organism>
<dbReference type="SUPFAM" id="SSF56507">
    <property type="entry name" value="Methionine synthase activation domain-like"/>
    <property type="match status" value="1"/>
</dbReference>